<keyword evidence="1" id="KW-0812">Transmembrane</keyword>
<feature type="transmembrane region" description="Helical" evidence="1">
    <location>
        <begin position="43"/>
        <end position="66"/>
    </location>
</feature>
<organism evidence="2 3">
    <name type="scientific">Novosphingobium marinum</name>
    <dbReference type="NCBI Taxonomy" id="1514948"/>
    <lineage>
        <taxon>Bacteria</taxon>
        <taxon>Pseudomonadati</taxon>
        <taxon>Pseudomonadota</taxon>
        <taxon>Alphaproteobacteria</taxon>
        <taxon>Sphingomonadales</taxon>
        <taxon>Sphingomonadaceae</taxon>
        <taxon>Novosphingobium</taxon>
    </lineage>
</organism>
<evidence type="ECO:0000256" key="1">
    <source>
        <dbReference type="SAM" id="Phobius"/>
    </source>
</evidence>
<keyword evidence="3" id="KW-1185">Reference proteome</keyword>
<accession>A0A7Y9XX68</accession>
<keyword evidence="1" id="KW-0472">Membrane</keyword>
<dbReference type="Proteomes" id="UP000522081">
    <property type="component" value="Unassembled WGS sequence"/>
</dbReference>
<protein>
    <submittedName>
        <fullName evidence="2">Uncharacterized protein</fullName>
    </submittedName>
</protein>
<sequence length="75" mass="7939">MSLIVHPDSVIARAPKPIAIMAGFWLLIIGGLLSWILKNGGGSAWVIIPLACMTIVFFALLSLSLLQIAIPGRGN</sequence>
<dbReference type="RefSeq" id="WP_179408086.1">
    <property type="nucleotide sequence ID" value="NZ_BMGF01000004.1"/>
</dbReference>
<dbReference type="EMBL" id="JACBZF010000004">
    <property type="protein sequence ID" value="NYH96266.1"/>
    <property type="molecule type" value="Genomic_DNA"/>
</dbReference>
<evidence type="ECO:0000313" key="2">
    <source>
        <dbReference type="EMBL" id="NYH96266.1"/>
    </source>
</evidence>
<dbReference type="AlphaFoldDB" id="A0A7Y9XX68"/>
<gene>
    <name evidence="2" type="ORF">FHS75_002598</name>
</gene>
<evidence type="ECO:0000313" key="3">
    <source>
        <dbReference type="Proteomes" id="UP000522081"/>
    </source>
</evidence>
<reference evidence="2 3" key="1">
    <citation type="submission" date="2020-07" db="EMBL/GenBank/DDBJ databases">
        <title>Genomic Encyclopedia of Type Strains, Phase IV (KMG-IV): sequencing the most valuable type-strain genomes for metagenomic binning, comparative biology and taxonomic classification.</title>
        <authorList>
            <person name="Goeker M."/>
        </authorList>
    </citation>
    <scope>NUCLEOTIDE SEQUENCE [LARGE SCALE GENOMIC DNA]</scope>
    <source>
        <strain evidence="2 3">DSM 29043</strain>
    </source>
</reference>
<name>A0A7Y9XX68_9SPHN</name>
<comment type="caution">
    <text evidence="2">The sequence shown here is derived from an EMBL/GenBank/DDBJ whole genome shotgun (WGS) entry which is preliminary data.</text>
</comment>
<keyword evidence="1" id="KW-1133">Transmembrane helix</keyword>
<feature type="transmembrane region" description="Helical" evidence="1">
    <location>
        <begin position="18"/>
        <end position="37"/>
    </location>
</feature>
<proteinExistence type="predicted"/>